<dbReference type="InterPro" id="IPR029061">
    <property type="entry name" value="THDP-binding"/>
</dbReference>
<comment type="cofactor">
    <cofactor evidence="1">
        <name>thiamine diphosphate</name>
        <dbReference type="ChEBI" id="CHEBI:58937"/>
    </cofactor>
</comment>
<reference evidence="3" key="1">
    <citation type="submission" date="2021-06" db="EMBL/GenBank/DDBJ databases">
        <authorList>
            <person name="Kallberg Y."/>
            <person name="Tangrot J."/>
            <person name="Rosling A."/>
        </authorList>
    </citation>
    <scope>NUCLEOTIDE SEQUENCE</scope>
    <source>
        <strain evidence="3">MA453B</strain>
    </source>
</reference>
<dbReference type="InterPro" id="IPR005475">
    <property type="entry name" value="Transketolase-like_Pyr-bd"/>
</dbReference>
<keyword evidence="4" id="KW-1185">Reference proteome</keyword>
<dbReference type="GO" id="GO:0005829">
    <property type="term" value="C:cytosol"/>
    <property type="evidence" value="ECO:0007669"/>
    <property type="project" value="TreeGrafter"/>
</dbReference>
<proteinExistence type="predicted"/>
<accession>A0A9N9JDH7</accession>
<protein>
    <submittedName>
        <fullName evidence="3">13493_t:CDS:1</fullName>
    </submittedName>
</protein>
<dbReference type="PANTHER" id="PTHR43522:SF2">
    <property type="entry name" value="TRANSKETOLASE 1-RELATED"/>
    <property type="match status" value="1"/>
</dbReference>
<evidence type="ECO:0000256" key="1">
    <source>
        <dbReference type="ARBA" id="ARBA00001964"/>
    </source>
</evidence>
<dbReference type="EMBL" id="CAJVPY010019270">
    <property type="protein sequence ID" value="CAG8770838.1"/>
    <property type="molecule type" value="Genomic_DNA"/>
</dbReference>
<organism evidence="3 4">
    <name type="scientific">Dentiscutata erythropus</name>
    <dbReference type="NCBI Taxonomy" id="1348616"/>
    <lineage>
        <taxon>Eukaryota</taxon>
        <taxon>Fungi</taxon>
        <taxon>Fungi incertae sedis</taxon>
        <taxon>Mucoromycota</taxon>
        <taxon>Glomeromycotina</taxon>
        <taxon>Glomeromycetes</taxon>
        <taxon>Diversisporales</taxon>
        <taxon>Gigasporaceae</taxon>
        <taxon>Dentiscutata</taxon>
    </lineage>
</organism>
<dbReference type="PANTHER" id="PTHR43522">
    <property type="entry name" value="TRANSKETOLASE"/>
    <property type="match status" value="1"/>
</dbReference>
<dbReference type="CDD" id="cd07033">
    <property type="entry name" value="TPP_PYR_DXS_TK_like"/>
    <property type="match status" value="1"/>
</dbReference>
<sequence>MSTRVWDSVVHDRRNQLFAGPPNAYNVSKYSYALTNAAAINFSNIIQPTLPRTRWKTATEFQANSTGLSTYNGRYVRYRVCEHAMTAAMNGLAAYGGIIPFGGSFLNFISYGSEAVRLSALSSFREDGPTHQPIETAADLRALPNLLFLIPADGNEVSGVYLIAIKNIERPSALALSRPNVPNLERSSIEGTVRGGYILKDCHDAQIILTGTLLMLQIY</sequence>
<gene>
    <name evidence="3" type="ORF">DERYTH_LOCUS18669</name>
</gene>
<dbReference type="GO" id="GO:0004802">
    <property type="term" value="F:transketolase activity"/>
    <property type="evidence" value="ECO:0007669"/>
    <property type="project" value="TreeGrafter"/>
</dbReference>
<dbReference type="GO" id="GO:0006098">
    <property type="term" value="P:pentose-phosphate shunt"/>
    <property type="evidence" value="ECO:0007669"/>
    <property type="project" value="TreeGrafter"/>
</dbReference>
<dbReference type="Gene3D" id="3.40.50.970">
    <property type="match status" value="1"/>
</dbReference>
<dbReference type="Pfam" id="PF02779">
    <property type="entry name" value="Transket_pyr"/>
    <property type="match status" value="1"/>
</dbReference>
<dbReference type="OrthoDB" id="10267175at2759"/>
<comment type="caution">
    <text evidence="3">The sequence shown here is derived from an EMBL/GenBank/DDBJ whole genome shotgun (WGS) entry which is preliminary data.</text>
</comment>
<dbReference type="AlphaFoldDB" id="A0A9N9JDH7"/>
<dbReference type="InterPro" id="IPR033247">
    <property type="entry name" value="Transketolase_fam"/>
</dbReference>
<dbReference type="GO" id="GO:0005634">
    <property type="term" value="C:nucleus"/>
    <property type="evidence" value="ECO:0007669"/>
    <property type="project" value="TreeGrafter"/>
</dbReference>
<name>A0A9N9JDH7_9GLOM</name>
<evidence type="ECO:0000313" key="4">
    <source>
        <dbReference type="Proteomes" id="UP000789405"/>
    </source>
</evidence>
<dbReference type="SUPFAM" id="SSF52518">
    <property type="entry name" value="Thiamin diphosphate-binding fold (THDP-binding)"/>
    <property type="match status" value="1"/>
</dbReference>
<feature type="domain" description="Transketolase-like pyrimidine-binding" evidence="2">
    <location>
        <begin position="32"/>
        <end position="183"/>
    </location>
</feature>
<evidence type="ECO:0000259" key="2">
    <source>
        <dbReference type="SMART" id="SM00861"/>
    </source>
</evidence>
<dbReference type="Proteomes" id="UP000789405">
    <property type="component" value="Unassembled WGS sequence"/>
</dbReference>
<dbReference type="SMART" id="SM00861">
    <property type="entry name" value="Transket_pyr"/>
    <property type="match status" value="1"/>
</dbReference>
<evidence type="ECO:0000313" key="3">
    <source>
        <dbReference type="EMBL" id="CAG8770838.1"/>
    </source>
</evidence>